<evidence type="ECO:0000256" key="1">
    <source>
        <dbReference type="PROSITE-ProRule" id="PRU00371"/>
    </source>
</evidence>
<dbReference type="OMA" id="WDSRIKF"/>
<reference evidence="4 5" key="1">
    <citation type="journal article" date="2007" name="Nature">
        <title>Evolution of genes and genomes on the Drosophila phylogeny.</title>
        <authorList>
            <consortium name="Drosophila 12 Genomes Consortium"/>
            <person name="Clark A.G."/>
            <person name="Eisen M.B."/>
            <person name="Smith D.R."/>
            <person name="Bergman C.M."/>
            <person name="Oliver B."/>
            <person name="Markow T.A."/>
            <person name="Kaufman T.C."/>
            <person name="Kellis M."/>
            <person name="Gelbart W."/>
            <person name="Iyer V.N."/>
            <person name="Pollard D.A."/>
            <person name="Sackton T.B."/>
            <person name="Larracuente A.M."/>
            <person name="Singh N.D."/>
            <person name="Abad J.P."/>
            <person name="Abt D.N."/>
            <person name="Adryan B."/>
            <person name="Aguade M."/>
            <person name="Akashi H."/>
            <person name="Anderson W.W."/>
            <person name="Aquadro C.F."/>
            <person name="Ardell D.H."/>
            <person name="Arguello R."/>
            <person name="Artieri C.G."/>
            <person name="Barbash D.A."/>
            <person name="Barker D."/>
            <person name="Barsanti P."/>
            <person name="Batterham P."/>
            <person name="Batzoglou S."/>
            <person name="Begun D."/>
            <person name="Bhutkar A."/>
            <person name="Blanco E."/>
            <person name="Bosak S.A."/>
            <person name="Bradley R.K."/>
            <person name="Brand A.D."/>
            <person name="Brent M.R."/>
            <person name="Brooks A.N."/>
            <person name="Brown R.H."/>
            <person name="Butlin R.K."/>
            <person name="Caggese C."/>
            <person name="Calvi B.R."/>
            <person name="Bernardo de Carvalho A."/>
            <person name="Caspi A."/>
            <person name="Castrezana S."/>
            <person name="Celniker S.E."/>
            <person name="Chang J.L."/>
            <person name="Chapple C."/>
            <person name="Chatterji S."/>
            <person name="Chinwalla A."/>
            <person name="Civetta A."/>
            <person name="Clifton S.W."/>
            <person name="Comeron J.M."/>
            <person name="Costello J.C."/>
            <person name="Coyne J.A."/>
            <person name="Daub J."/>
            <person name="David R.G."/>
            <person name="Delcher A.L."/>
            <person name="Delehaunty K."/>
            <person name="Do C.B."/>
            <person name="Ebling H."/>
            <person name="Edwards K."/>
            <person name="Eickbush T."/>
            <person name="Evans J.D."/>
            <person name="Filipski A."/>
            <person name="Findeiss S."/>
            <person name="Freyhult E."/>
            <person name="Fulton L."/>
            <person name="Fulton R."/>
            <person name="Garcia A.C."/>
            <person name="Gardiner A."/>
            <person name="Garfield D.A."/>
            <person name="Garvin B.E."/>
            <person name="Gibson G."/>
            <person name="Gilbert D."/>
            <person name="Gnerre S."/>
            <person name="Godfrey J."/>
            <person name="Good R."/>
            <person name="Gotea V."/>
            <person name="Gravely B."/>
            <person name="Greenberg A.J."/>
            <person name="Griffiths-Jones S."/>
            <person name="Gross S."/>
            <person name="Guigo R."/>
            <person name="Gustafson E.A."/>
            <person name="Haerty W."/>
            <person name="Hahn M.W."/>
            <person name="Halligan D.L."/>
            <person name="Halpern A.L."/>
            <person name="Halter G.M."/>
            <person name="Han M.V."/>
            <person name="Heger A."/>
            <person name="Hillier L."/>
            <person name="Hinrichs A.S."/>
            <person name="Holmes I."/>
            <person name="Hoskins R.A."/>
            <person name="Hubisz M.J."/>
            <person name="Hultmark D."/>
            <person name="Huntley M.A."/>
            <person name="Jaffe D.B."/>
            <person name="Jagadeeshan S."/>
            <person name="Jeck W.R."/>
            <person name="Johnson J."/>
            <person name="Jones C.D."/>
            <person name="Jordan W.C."/>
            <person name="Karpen G.H."/>
            <person name="Kataoka E."/>
            <person name="Keightley P.D."/>
            <person name="Kheradpour P."/>
            <person name="Kirkness E.F."/>
            <person name="Koerich L.B."/>
            <person name="Kristiansen K."/>
            <person name="Kudrna D."/>
            <person name="Kulathinal R.J."/>
            <person name="Kumar S."/>
            <person name="Kwok R."/>
            <person name="Lander E."/>
            <person name="Langley C.H."/>
            <person name="Lapoint R."/>
            <person name="Lazzaro B.P."/>
            <person name="Lee S.J."/>
            <person name="Levesque L."/>
            <person name="Li R."/>
            <person name="Lin C.F."/>
            <person name="Lin M.F."/>
            <person name="Lindblad-Toh K."/>
            <person name="Llopart A."/>
            <person name="Long M."/>
            <person name="Low L."/>
            <person name="Lozovsky E."/>
            <person name="Lu J."/>
            <person name="Luo M."/>
            <person name="Machado C.A."/>
            <person name="Makalowski W."/>
            <person name="Marzo M."/>
            <person name="Matsuda M."/>
            <person name="Matzkin L."/>
            <person name="McAllister B."/>
            <person name="McBride C.S."/>
            <person name="McKernan B."/>
            <person name="McKernan K."/>
            <person name="Mendez-Lago M."/>
            <person name="Minx P."/>
            <person name="Mollenhauer M.U."/>
            <person name="Montooth K."/>
            <person name="Mount S.M."/>
            <person name="Mu X."/>
            <person name="Myers E."/>
            <person name="Negre B."/>
            <person name="Newfeld S."/>
            <person name="Nielsen R."/>
            <person name="Noor M.A."/>
            <person name="O'Grady P."/>
            <person name="Pachter L."/>
            <person name="Papaceit M."/>
            <person name="Parisi M.J."/>
            <person name="Parisi M."/>
            <person name="Parts L."/>
            <person name="Pedersen J.S."/>
            <person name="Pesole G."/>
            <person name="Phillippy A.M."/>
            <person name="Ponting C.P."/>
            <person name="Pop M."/>
            <person name="Porcelli D."/>
            <person name="Powell J.R."/>
            <person name="Prohaska S."/>
            <person name="Pruitt K."/>
            <person name="Puig M."/>
            <person name="Quesneville H."/>
            <person name="Ram K.R."/>
            <person name="Rand D."/>
            <person name="Rasmussen M.D."/>
            <person name="Reed L.K."/>
            <person name="Reenan R."/>
            <person name="Reily A."/>
            <person name="Remington K.A."/>
            <person name="Rieger T.T."/>
            <person name="Ritchie M.G."/>
            <person name="Robin C."/>
            <person name="Rogers Y.H."/>
            <person name="Rohde C."/>
            <person name="Rozas J."/>
            <person name="Rubenfield M.J."/>
            <person name="Ruiz A."/>
            <person name="Russo S."/>
            <person name="Salzberg S.L."/>
            <person name="Sanchez-Gracia A."/>
            <person name="Saranga D.J."/>
            <person name="Sato H."/>
            <person name="Schaeffer S.W."/>
            <person name="Schatz M.C."/>
            <person name="Schlenke T."/>
            <person name="Schwartz R."/>
            <person name="Segarra C."/>
            <person name="Singh R.S."/>
            <person name="Sirot L."/>
            <person name="Sirota M."/>
            <person name="Sisneros N.B."/>
            <person name="Smith C.D."/>
            <person name="Smith T.F."/>
            <person name="Spieth J."/>
            <person name="Stage D.E."/>
            <person name="Stark A."/>
            <person name="Stephan W."/>
            <person name="Strausberg R.L."/>
            <person name="Strempel S."/>
            <person name="Sturgill D."/>
            <person name="Sutton G."/>
            <person name="Sutton G.G."/>
            <person name="Tao W."/>
            <person name="Teichmann S."/>
            <person name="Tobari Y.N."/>
            <person name="Tomimura Y."/>
            <person name="Tsolas J.M."/>
            <person name="Valente V.L."/>
            <person name="Venter E."/>
            <person name="Venter J.C."/>
            <person name="Vicario S."/>
            <person name="Vieira F.G."/>
            <person name="Vilella A.J."/>
            <person name="Villasante A."/>
            <person name="Walenz B."/>
            <person name="Wang J."/>
            <person name="Wasserman M."/>
            <person name="Watts T."/>
            <person name="Wilson D."/>
            <person name="Wilson R.K."/>
            <person name="Wing R.A."/>
            <person name="Wolfner M.F."/>
            <person name="Wong A."/>
            <person name="Wong G.K."/>
            <person name="Wu C.I."/>
            <person name="Wu G."/>
            <person name="Yamamoto D."/>
            <person name="Yang H.P."/>
            <person name="Yang S.P."/>
            <person name="Yorke J.A."/>
            <person name="Yoshida K."/>
            <person name="Zdobnov E."/>
            <person name="Zhang P."/>
            <person name="Zhang Y."/>
            <person name="Zimin A.V."/>
            <person name="Baldwin J."/>
            <person name="Abdouelleil A."/>
            <person name="Abdulkadir J."/>
            <person name="Abebe A."/>
            <person name="Abera B."/>
            <person name="Abreu J."/>
            <person name="Acer S.C."/>
            <person name="Aftuck L."/>
            <person name="Alexander A."/>
            <person name="An P."/>
            <person name="Anderson E."/>
            <person name="Anderson S."/>
            <person name="Arachi H."/>
            <person name="Azer M."/>
            <person name="Bachantsang P."/>
            <person name="Barry A."/>
            <person name="Bayul T."/>
            <person name="Berlin A."/>
            <person name="Bessette D."/>
            <person name="Bloom T."/>
            <person name="Blye J."/>
            <person name="Boguslavskiy L."/>
            <person name="Bonnet C."/>
            <person name="Boukhgalter B."/>
            <person name="Bourzgui I."/>
            <person name="Brown A."/>
            <person name="Cahill P."/>
            <person name="Channer S."/>
            <person name="Cheshatsang Y."/>
            <person name="Chuda L."/>
            <person name="Citroen M."/>
            <person name="Collymore A."/>
            <person name="Cooke P."/>
            <person name="Costello M."/>
            <person name="D'Aco K."/>
            <person name="Daza R."/>
            <person name="De Haan G."/>
            <person name="DeGray S."/>
            <person name="DeMaso C."/>
            <person name="Dhargay N."/>
            <person name="Dooley K."/>
            <person name="Dooley E."/>
            <person name="Doricent M."/>
            <person name="Dorje P."/>
            <person name="Dorjee K."/>
            <person name="Dupes A."/>
            <person name="Elong R."/>
            <person name="Falk J."/>
            <person name="Farina A."/>
            <person name="Faro S."/>
            <person name="Ferguson D."/>
            <person name="Fisher S."/>
            <person name="Foley C.D."/>
            <person name="Franke A."/>
            <person name="Friedrich D."/>
            <person name="Gadbois L."/>
            <person name="Gearin G."/>
            <person name="Gearin C.R."/>
            <person name="Giannoukos G."/>
            <person name="Goode T."/>
            <person name="Graham J."/>
            <person name="Grandbois E."/>
            <person name="Grewal S."/>
            <person name="Gyaltsen K."/>
            <person name="Hafez N."/>
            <person name="Hagos B."/>
            <person name="Hall J."/>
            <person name="Henson C."/>
            <person name="Hollinger A."/>
            <person name="Honan T."/>
            <person name="Huard M.D."/>
            <person name="Hughes L."/>
            <person name="Hurhula B."/>
            <person name="Husby M.E."/>
            <person name="Kamat A."/>
            <person name="Kanga B."/>
            <person name="Kashin S."/>
            <person name="Khazanovich D."/>
            <person name="Kisner P."/>
            <person name="Lance K."/>
            <person name="Lara M."/>
            <person name="Lee W."/>
            <person name="Lennon N."/>
            <person name="Letendre F."/>
            <person name="LeVine R."/>
            <person name="Lipovsky A."/>
            <person name="Liu X."/>
            <person name="Liu J."/>
            <person name="Liu S."/>
            <person name="Lokyitsang T."/>
            <person name="Lokyitsang Y."/>
            <person name="Lubonja R."/>
            <person name="Lui A."/>
            <person name="MacDonald P."/>
            <person name="Magnisalis V."/>
            <person name="Maru K."/>
            <person name="Matthews C."/>
            <person name="McCusker W."/>
            <person name="McDonough S."/>
            <person name="Mehta T."/>
            <person name="Meldrim J."/>
            <person name="Meneus L."/>
            <person name="Mihai O."/>
            <person name="Mihalev A."/>
            <person name="Mihova T."/>
            <person name="Mittelman R."/>
            <person name="Mlenga V."/>
            <person name="Montmayeur A."/>
            <person name="Mulrain L."/>
            <person name="Navidi A."/>
            <person name="Naylor J."/>
            <person name="Negash T."/>
            <person name="Nguyen T."/>
            <person name="Nguyen N."/>
            <person name="Nicol R."/>
            <person name="Norbu C."/>
            <person name="Norbu N."/>
            <person name="Novod N."/>
            <person name="O'Neill B."/>
            <person name="Osman S."/>
            <person name="Markiewicz E."/>
            <person name="Oyono O.L."/>
            <person name="Patti C."/>
            <person name="Phunkhang P."/>
            <person name="Pierre F."/>
            <person name="Priest M."/>
            <person name="Raghuraman S."/>
            <person name="Rege F."/>
            <person name="Reyes R."/>
            <person name="Rise C."/>
            <person name="Rogov P."/>
            <person name="Ross K."/>
            <person name="Ryan E."/>
            <person name="Settipalli S."/>
            <person name="Shea T."/>
            <person name="Sherpa N."/>
            <person name="Shi L."/>
            <person name="Shih D."/>
            <person name="Sparrow T."/>
            <person name="Spaulding J."/>
            <person name="Stalker J."/>
            <person name="Stange-Thomann N."/>
            <person name="Stavropoulos S."/>
            <person name="Stone C."/>
            <person name="Strader C."/>
            <person name="Tesfaye S."/>
            <person name="Thomson T."/>
            <person name="Thoulutsang Y."/>
            <person name="Thoulutsang D."/>
            <person name="Topham K."/>
            <person name="Topping I."/>
            <person name="Tsamla T."/>
            <person name="Vassiliev H."/>
            <person name="Vo A."/>
            <person name="Wangchuk T."/>
            <person name="Wangdi T."/>
            <person name="Weiand M."/>
            <person name="Wilkinson J."/>
            <person name="Wilson A."/>
            <person name="Yadav S."/>
            <person name="Young G."/>
            <person name="Yu Q."/>
            <person name="Zembek L."/>
            <person name="Zhong D."/>
            <person name="Zimmer A."/>
            <person name="Zwirko Z."/>
            <person name="Jaffe D.B."/>
            <person name="Alvarez P."/>
            <person name="Brockman W."/>
            <person name="Butler J."/>
            <person name="Chin C."/>
            <person name="Gnerre S."/>
            <person name="Grabherr M."/>
            <person name="Kleber M."/>
            <person name="Mauceli E."/>
            <person name="MacCallum I."/>
        </authorList>
    </citation>
    <scope>NUCLEOTIDE SEQUENCE [LARGE SCALE GENOMIC DNA]</scope>
    <source>
        <strain evidence="5">Rob3c / Tucson 14021-0248.25</strain>
    </source>
</reference>
<keyword evidence="1" id="KW-0539">Nucleus</keyword>
<name>B4IK98_DROSE</name>
<dbReference type="HOGENOM" id="CLU_1139033_0_0_1"/>
<dbReference type="GO" id="GO:0005634">
    <property type="term" value="C:nucleus"/>
    <property type="evidence" value="ECO:0007669"/>
    <property type="project" value="UniProtKB-SubCell"/>
</dbReference>
<comment type="subcellular location">
    <subcellularLocation>
        <location evidence="1">Nucleus</location>
    </subcellularLocation>
</comment>
<evidence type="ECO:0000259" key="3">
    <source>
        <dbReference type="PROSITE" id="PS51031"/>
    </source>
</evidence>
<dbReference type="InterPro" id="IPR004210">
    <property type="entry name" value="BESS_motif"/>
</dbReference>
<sequence>MTSVYINYQPSDEETRHLLREVSLRPSIWDSRIKFSERRPQIPLDWMNVSIAMGLCVDECKRRWKSLRNNYRAKIHRGNDSCWQHSKQMEFVRDVFPPHNPKTPKRMQRVDRVKERKLFLHPQKYLESVESYSAFKKGGIEFEAEERLFLVTDEPPFGLDVDEEATRLWGSDQWLRQTNLDALLPIYTAPPPSSECKITNESNLQFMLSMVPILQSLSDHSKERFRRWTRRVLSDMLIAEQKLPINVDKASWTATTCRGAGSFVHPQPAPYLRGVPLAGFFAFVELLGPSIVLP</sequence>
<dbReference type="EMBL" id="CH480852">
    <property type="protein sequence ID" value="EDW51490.1"/>
    <property type="molecule type" value="Genomic_DNA"/>
</dbReference>
<evidence type="ECO:0000313" key="5">
    <source>
        <dbReference type="Proteomes" id="UP000001292"/>
    </source>
</evidence>
<dbReference type="PROSITE" id="PS51029">
    <property type="entry name" value="MADF"/>
    <property type="match status" value="1"/>
</dbReference>
<evidence type="ECO:0000313" key="4">
    <source>
        <dbReference type="EMBL" id="EDW51490.1"/>
    </source>
</evidence>
<accession>B4IK98</accession>
<dbReference type="PROSITE" id="PS51031">
    <property type="entry name" value="BESS"/>
    <property type="match status" value="1"/>
</dbReference>
<gene>
    <name evidence="4" type="primary">Dsec\GM22560</name>
    <name evidence="4" type="ORF">Dsec_GM22560</name>
</gene>
<dbReference type="PhylomeDB" id="B4IK98"/>
<dbReference type="GO" id="GO:0003677">
    <property type="term" value="F:DNA binding"/>
    <property type="evidence" value="ECO:0007669"/>
    <property type="project" value="InterPro"/>
</dbReference>
<proteinExistence type="predicted"/>
<feature type="domain" description="BESS" evidence="3">
    <location>
        <begin position="200"/>
        <end position="239"/>
    </location>
</feature>
<organism evidence="5">
    <name type="scientific">Drosophila sechellia</name>
    <name type="common">Fruit fly</name>
    <dbReference type="NCBI Taxonomy" id="7238"/>
    <lineage>
        <taxon>Eukaryota</taxon>
        <taxon>Metazoa</taxon>
        <taxon>Ecdysozoa</taxon>
        <taxon>Arthropoda</taxon>
        <taxon>Hexapoda</taxon>
        <taxon>Insecta</taxon>
        <taxon>Pterygota</taxon>
        <taxon>Neoptera</taxon>
        <taxon>Endopterygota</taxon>
        <taxon>Diptera</taxon>
        <taxon>Brachycera</taxon>
        <taxon>Muscomorpha</taxon>
        <taxon>Ephydroidea</taxon>
        <taxon>Drosophilidae</taxon>
        <taxon>Drosophila</taxon>
        <taxon>Sophophora</taxon>
    </lineage>
</organism>
<dbReference type="InterPro" id="IPR006578">
    <property type="entry name" value="MADF-dom"/>
</dbReference>
<evidence type="ECO:0000259" key="2">
    <source>
        <dbReference type="PROSITE" id="PS51029"/>
    </source>
</evidence>
<keyword evidence="5" id="KW-1185">Reference proteome</keyword>
<dbReference type="AlphaFoldDB" id="B4IK98"/>
<dbReference type="Pfam" id="PF10545">
    <property type="entry name" value="MADF_DNA_bdg"/>
    <property type="match status" value="1"/>
</dbReference>
<dbReference type="SMART" id="SM00595">
    <property type="entry name" value="MADF"/>
    <property type="match status" value="1"/>
</dbReference>
<dbReference type="Proteomes" id="UP000001292">
    <property type="component" value="Unassembled WGS sequence"/>
</dbReference>
<protein>
    <submittedName>
        <fullName evidence="4">GM22560</fullName>
    </submittedName>
</protein>
<dbReference type="STRING" id="7238.B4IK98"/>
<feature type="domain" description="MADF" evidence="2">
    <location>
        <begin position="17"/>
        <end position="97"/>
    </location>
</feature>